<keyword evidence="8" id="KW-0963">Cytoplasm</keyword>
<dbReference type="Pfam" id="PF00850">
    <property type="entry name" value="Hist_deacetyl"/>
    <property type="match status" value="1"/>
</dbReference>
<evidence type="ECO:0000256" key="10">
    <source>
        <dbReference type="ARBA" id="ARBA00022723"/>
    </source>
</evidence>
<dbReference type="GO" id="GO:0046872">
    <property type="term" value="F:metal ion binding"/>
    <property type="evidence" value="ECO:0007669"/>
    <property type="project" value="UniProtKB-KW"/>
</dbReference>
<feature type="domain" description="Histone deacetylase" evidence="22">
    <location>
        <begin position="129"/>
        <end position="399"/>
    </location>
</feature>
<dbReference type="GO" id="GO:0031507">
    <property type="term" value="P:heterochromatin formation"/>
    <property type="evidence" value="ECO:0007669"/>
    <property type="project" value="TreeGrafter"/>
</dbReference>
<dbReference type="InterPro" id="IPR003084">
    <property type="entry name" value="HDAC_I/II"/>
</dbReference>
<reference evidence="23 24" key="1">
    <citation type="submission" date="2023-03" db="EMBL/GenBank/DDBJ databases">
        <title>High-quality genome of Scylla paramamosain provides insights in environmental adaptation.</title>
        <authorList>
            <person name="Zhang L."/>
        </authorList>
    </citation>
    <scope>NUCLEOTIDE SEQUENCE [LARGE SCALE GENOMIC DNA]</scope>
    <source>
        <strain evidence="23">LZ_2023a</strain>
        <tissue evidence="23">Muscle</tissue>
    </source>
</reference>
<evidence type="ECO:0000256" key="7">
    <source>
        <dbReference type="ARBA" id="ARBA00022454"/>
    </source>
</evidence>
<dbReference type="InterPro" id="IPR037138">
    <property type="entry name" value="His_deacetylse_dom_sf"/>
</dbReference>
<protein>
    <recommendedName>
        <fullName evidence="16">Histone deacetylase 8</fullName>
        <ecNumber evidence="6">3.5.1.98</ecNumber>
    </recommendedName>
    <alternativeName>
        <fullName evidence="17">Protein deacetylase HDAC8</fullName>
    </alternativeName>
    <alternativeName>
        <fullName evidence="18">Protein decrotonylase HDAC8</fullName>
    </alternativeName>
</protein>
<dbReference type="InterPro" id="IPR023801">
    <property type="entry name" value="His_deacetylse_dom"/>
</dbReference>
<dbReference type="EMBL" id="JARAKH010000009">
    <property type="protein sequence ID" value="KAK8401272.1"/>
    <property type="molecule type" value="Genomic_DNA"/>
</dbReference>
<name>A0AAW0URJ8_SCYPA</name>
<dbReference type="InterPro" id="IPR000286">
    <property type="entry name" value="HDACs"/>
</dbReference>
<evidence type="ECO:0000313" key="23">
    <source>
        <dbReference type="EMBL" id="KAK8401272.1"/>
    </source>
</evidence>
<dbReference type="PRINTS" id="PR01270">
    <property type="entry name" value="HDASUPER"/>
</dbReference>
<evidence type="ECO:0000256" key="1">
    <source>
        <dbReference type="ARBA" id="ARBA00001968"/>
    </source>
</evidence>
<keyword evidence="12" id="KW-0156">Chromatin regulator</keyword>
<evidence type="ECO:0000256" key="5">
    <source>
        <dbReference type="ARBA" id="ARBA00006457"/>
    </source>
</evidence>
<evidence type="ECO:0000256" key="16">
    <source>
        <dbReference type="ARBA" id="ARBA00040347"/>
    </source>
</evidence>
<evidence type="ECO:0000256" key="17">
    <source>
        <dbReference type="ARBA" id="ARBA00041964"/>
    </source>
</evidence>
<dbReference type="PRINTS" id="PR01271">
    <property type="entry name" value="HISDACETLASE"/>
</dbReference>
<evidence type="ECO:0000256" key="15">
    <source>
        <dbReference type="ARBA" id="ARBA00023242"/>
    </source>
</evidence>
<keyword evidence="14" id="KW-0804">Transcription</keyword>
<keyword evidence="13" id="KW-0805">Transcription regulation</keyword>
<dbReference type="Proteomes" id="UP001487740">
    <property type="component" value="Unassembled WGS sequence"/>
</dbReference>
<evidence type="ECO:0000256" key="6">
    <source>
        <dbReference type="ARBA" id="ARBA00012111"/>
    </source>
</evidence>
<dbReference type="PANTHER" id="PTHR10625">
    <property type="entry name" value="HISTONE DEACETYLASE HDAC1-RELATED"/>
    <property type="match status" value="1"/>
</dbReference>
<comment type="cofactor">
    <cofactor evidence="1">
        <name>a divalent metal cation</name>
        <dbReference type="ChEBI" id="CHEBI:60240"/>
    </cofactor>
</comment>
<dbReference type="AlphaFoldDB" id="A0AAW0URJ8"/>
<dbReference type="Gene3D" id="3.40.800.20">
    <property type="entry name" value="Histone deacetylase domain"/>
    <property type="match status" value="1"/>
</dbReference>
<keyword evidence="24" id="KW-1185">Reference proteome</keyword>
<comment type="subcellular location">
    <subcellularLocation>
        <location evidence="3">Chromosome</location>
    </subcellularLocation>
    <subcellularLocation>
        <location evidence="4">Cytoplasm</location>
    </subcellularLocation>
    <subcellularLocation>
        <location evidence="2">Nucleus</location>
    </subcellularLocation>
</comment>
<keyword evidence="7" id="KW-0158">Chromosome</keyword>
<dbReference type="SUPFAM" id="SSF52768">
    <property type="entry name" value="Arginase/deacetylase"/>
    <property type="match status" value="1"/>
</dbReference>
<comment type="catalytic activity">
    <reaction evidence="19">
        <text>N(6)-acetyl-L-lysyl-[protein] + H2O = L-lysyl-[protein] + acetate</text>
        <dbReference type="Rhea" id="RHEA:58108"/>
        <dbReference type="Rhea" id="RHEA-COMP:9752"/>
        <dbReference type="Rhea" id="RHEA-COMP:10731"/>
        <dbReference type="ChEBI" id="CHEBI:15377"/>
        <dbReference type="ChEBI" id="CHEBI:29969"/>
        <dbReference type="ChEBI" id="CHEBI:30089"/>
        <dbReference type="ChEBI" id="CHEBI:61930"/>
    </reaction>
    <physiologicalReaction direction="left-to-right" evidence="19">
        <dbReference type="Rhea" id="RHEA:58109"/>
    </physiologicalReaction>
</comment>
<comment type="catalytic activity">
    <reaction evidence="21">
        <text>N(6)-acetyl-L-lysyl-[histone] + H2O = L-lysyl-[histone] + acetate</text>
        <dbReference type="Rhea" id="RHEA:58196"/>
        <dbReference type="Rhea" id="RHEA-COMP:9845"/>
        <dbReference type="Rhea" id="RHEA-COMP:11338"/>
        <dbReference type="ChEBI" id="CHEBI:15377"/>
        <dbReference type="ChEBI" id="CHEBI:29969"/>
        <dbReference type="ChEBI" id="CHEBI:30089"/>
        <dbReference type="ChEBI" id="CHEBI:61930"/>
        <dbReference type="EC" id="3.5.1.98"/>
    </reaction>
    <physiologicalReaction direction="left-to-right" evidence="21">
        <dbReference type="Rhea" id="RHEA:58197"/>
    </physiologicalReaction>
</comment>
<keyword evidence="15" id="KW-0539">Nucleus</keyword>
<evidence type="ECO:0000313" key="24">
    <source>
        <dbReference type="Proteomes" id="UP001487740"/>
    </source>
</evidence>
<evidence type="ECO:0000256" key="8">
    <source>
        <dbReference type="ARBA" id="ARBA00022490"/>
    </source>
</evidence>
<gene>
    <name evidence="23" type="ORF">O3P69_002795</name>
</gene>
<keyword evidence="9" id="KW-0678">Repressor</keyword>
<evidence type="ECO:0000256" key="3">
    <source>
        <dbReference type="ARBA" id="ARBA00004286"/>
    </source>
</evidence>
<dbReference type="GO" id="GO:0141221">
    <property type="term" value="F:histone deacetylase activity, hydrolytic mechanism"/>
    <property type="evidence" value="ECO:0007669"/>
    <property type="project" value="UniProtKB-EC"/>
</dbReference>
<dbReference type="EC" id="3.5.1.98" evidence="6"/>
<dbReference type="InterPro" id="IPR023696">
    <property type="entry name" value="Ureohydrolase_dom_sf"/>
</dbReference>
<proteinExistence type="inferred from homology"/>
<dbReference type="PANTHER" id="PTHR10625:SF14">
    <property type="entry name" value="HISTONE DEACETYLASE 8"/>
    <property type="match status" value="1"/>
</dbReference>
<organism evidence="23 24">
    <name type="scientific">Scylla paramamosain</name>
    <name type="common">Mud crab</name>
    <dbReference type="NCBI Taxonomy" id="85552"/>
    <lineage>
        <taxon>Eukaryota</taxon>
        <taxon>Metazoa</taxon>
        <taxon>Ecdysozoa</taxon>
        <taxon>Arthropoda</taxon>
        <taxon>Crustacea</taxon>
        <taxon>Multicrustacea</taxon>
        <taxon>Malacostraca</taxon>
        <taxon>Eumalacostraca</taxon>
        <taxon>Eucarida</taxon>
        <taxon>Decapoda</taxon>
        <taxon>Pleocyemata</taxon>
        <taxon>Brachyura</taxon>
        <taxon>Eubrachyura</taxon>
        <taxon>Portunoidea</taxon>
        <taxon>Portunidae</taxon>
        <taxon>Portuninae</taxon>
        <taxon>Scylla</taxon>
    </lineage>
</organism>
<dbReference type="GO" id="GO:0005737">
    <property type="term" value="C:cytoplasm"/>
    <property type="evidence" value="ECO:0007669"/>
    <property type="project" value="UniProtKB-SubCell"/>
</dbReference>
<comment type="similarity">
    <text evidence="5">Belongs to the histone deacetylase family. HD type 1 subfamily.</text>
</comment>
<comment type="catalytic activity">
    <reaction evidence="20">
        <text>N(6)-(2E)-butenoyl-L-lysyl-[protein] + H2O = (2E)-2-butenoate + L-lysyl-[protein]</text>
        <dbReference type="Rhea" id="RHEA:69172"/>
        <dbReference type="Rhea" id="RHEA-COMP:9752"/>
        <dbReference type="Rhea" id="RHEA-COMP:13707"/>
        <dbReference type="ChEBI" id="CHEBI:15377"/>
        <dbReference type="ChEBI" id="CHEBI:29969"/>
        <dbReference type="ChEBI" id="CHEBI:35899"/>
        <dbReference type="ChEBI" id="CHEBI:137954"/>
    </reaction>
    <physiologicalReaction direction="left-to-right" evidence="20">
        <dbReference type="Rhea" id="RHEA:69173"/>
    </physiologicalReaction>
</comment>
<dbReference type="GO" id="GO:0005634">
    <property type="term" value="C:nucleus"/>
    <property type="evidence" value="ECO:0007669"/>
    <property type="project" value="UniProtKB-SubCell"/>
</dbReference>
<sequence length="461" mass="50375">MEGGRGRGLQGDQQVSGTIRQAPVMSANECHKECHRIGPVEEEYNRVSYSGILKVLGCVLTFTSQIVLESNEITDPGCLVTCGSRCSVRGDQEGMLDDTAVENKGEVVYVADPKLLSWCDAVPVFRQRACLTHALIASYGLLHKMRVVPSEAASEEDIRKFHSQEYVEFLQRGVPEEEDEGAQDEFGLGFDCPILDNLWGLVCGLAGGSLTAARELTSGRTKIALNWCGGWHHAQRDMASGFCYVNDIVLAVLHLRSAFPKVLYIDLDVHHGDGVENAYLFSPKVVTLSLHQREPGFFPATGAVEDKGLGKGKLFTFNVPYKEGINDKQFVYLFESILYPLVVLTPSAKIPLGGGNLTLKAYTTCVTHVANLSKPTLFLGGGGYNKSNAAKLWTAITSTVLKCPVSAEIPEHQFFSWYGPDFELEVTAGLRKSSNTQESLDQTIKAVHGNIEKLAEVLGQK</sequence>
<evidence type="ECO:0000256" key="14">
    <source>
        <dbReference type="ARBA" id="ARBA00023163"/>
    </source>
</evidence>
<evidence type="ECO:0000256" key="21">
    <source>
        <dbReference type="ARBA" id="ARBA00049416"/>
    </source>
</evidence>
<dbReference type="GO" id="GO:0005694">
    <property type="term" value="C:chromosome"/>
    <property type="evidence" value="ECO:0007669"/>
    <property type="project" value="UniProtKB-SubCell"/>
</dbReference>
<keyword evidence="11" id="KW-0378">Hydrolase</keyword>
<evidence type="ECO:0000256" key="4">
    <source>
        <dbReference type="ARBA" id="ARBA00004496"/>
    </source>
</evidence>
<evidence type="ECO:0000256" key="19">
    <source>
        <dbReference type="ARBA" id="ARBA00049136"/>
    </source>
</evidence>
<evidence type="ECO:0000256" key="12">
    <source>
        <dbReference type="ARBA" id="ARBA00022853"/>
    </source>
</evidence>
<accession>A0AAW0URJ8</accession>
<comment type="caution">
    <text evidence="23">The sequence shown here is derived from an EMBL/GenBank/DDBJ whole genome shotgun (WGS) entry which is preliminary data.</text>
</comment>
<evidence type="ECO:0000256" key="2">
    <source>
        <dbReference type="ARBA" id="ARBA00004123"/>
    </source>
</evidence>
<evidence type="ECO:0000256" key="13">
    <source>
        <dbReference type="ARBA" id="ARBA00023015"/>
    </source>
</evidence>
<evidence type="ECO:0000259" key="22">
    <source>
        <dbReference type="Pfam" id="PF00850"/>
    </source>
</evidence>
<evidence type="ECO:0000256" key="18">
    <source>
        <dbReference type="ARBA" id="ARBA00042783"/>
    </source>
</evidence>
<evidence type="ECO:0000256" key="20">
    <source>
        <dbReference type="ARBA" id="ARBA00049193"/>
    </source>
</evidence>
<keyword evidence="10" id="KW-0479">Metal-binding</keyword>
<evidence type="ECO:0000256" key="11">
    <source>
        <dbReference type="ARBA" id="ARBA00022801"/>
    </source>
</evidence>
<evidence type="ECO:0000256" key="9">
    <source>
        <dbReference type="ARBA" id="ARBA00022491"/>
    </source>
</evidence>